<keyword evidence="8" id="KW-1185">Reference proteome</keyword>
<dbReference type="InterPro" id="IPR001525">
    <property type="entry name" value="C5_MeTfrase"/>
</dbReference>
<dbReference type="Gene3D" id="3.90.120.10">
    <property type="entry name" value="DNA Methylase, subunit A, domain 2"/>
    <property type="match status" value="1"/>
</dbReference>
<dbReference type="GO" id="GO:0044027">
    <property type="term" value="P:negative regulation of gene expression via chromosomal CpG island methylation"/>
    <property type="evidence" value="ECO:0007669"/>
    <property type="project" value="TreeGrafter"/>
</dbReference>
<dbReference type="STRING" id="411684.HPDFL43_05750"/>
<dbReference type="Gene3D" id="3.40.50.150">
    <property type="entry name" value="Vaccinia Virus protein VP39"/>
    <property type="match status" value="1"/>
</dbReference>
<reference evidence="7 8" key="2">
    <citation type="submission" date="2012-06" db="EMBL/GenBank/DDBJ databases">
        <authorList>
            <person name="Fiebig A."/>
        </authorList>
    </citation>
    <scope>NUCLEOTIDE SEQUENCE [LARGE SCALE GENOMIC DNA]</scope>
    <source>
        <strain evidence="7 8">DFL-43</strain>
    </source>
</reference>
<evidence type="ECO:0000313" key="7">
    <source>
        <dbReference type="EMBL" id="EDQ33933.2"/>
    </source>
</evidence>
<keyword evidence="2 7" id="KW-0489">Methyltransferase</keyword>
<evidence type="ECO:0000256" key="4">
    <source>
        <dbReference type="ARBA" id="ARBA00022691"/>
    </source>
</evidence>
<dbReference type="EC" id="2.1.1.37" evidence="1"/>
<dbReference type="HOGENOM" id="CLU_014695_0_0_5"/>
<evidence type="ECO:0000256" key="1">
    <source>
        <dbReference type="ARBA" id="ARBA00011975"/>
    </source>
</evidence>
<organism evidence="7 8">
    <name type="scientific">Hoeflea phototrophica (strain DSM 17068 / NCIMB 14078 / DFL-43)</name>
    <dbReference type="NCBI Taxonomy" id="411684"/>
    <lineage>
        <taxon>Bacteria</taxon>
        <taxon>Pseudomonadati</taxon>
        <taxon>Pseudomonadota</taxon>
        <taxon>Alphaproteobacteria</taxon>
        <taxon>Hyphomicrobiales</taxon>
        <taxon>Rhizobiaceae</taxon>
        <taxon>Hoeflea</taxon>
    </lineage>
</organism>
<evidence type="ECO:0000256" key="3">
    <source>
        <dbReference type="ARBA" id="ARBA00022679"/>
    </source>
</evidence>
<dbReference type="PANTHER" id="PTHR10629:SF52">
    <property type="entry name" value="DNA (CYTOSINE-5)-METHYLTRANSFERASE 1"/>
    <property type="match status" value="1"/>
</dbReference>
<dbReference type="GO" id="GO:0032259">
    <property type="term" value="P:methylation"/>
    <property type="evidence" value="ECO:0007669"/>
    <property type="project" value="UniProtKB-KW"/>
</dbReference>
<dbReference type="EMBL" id="ABIA03000002">
    <property type="protein sequence ID" value="EDQ33933.2"/>
    <property type="molecule type" value="Genomic_DNA"/>
</dbReference>
<dbReference type="Pfam" id="PF00145">
    <property type="entry name" value="DNA_methylase"/>
    <property type="match status" value="1"/>
</dbReference>
<keyword evidence="3 7" id="KW-0808">Transferase</keyword>
<comment type="caution">
    <text evidence="7">The sequence shown here is derived from an EMBL/GenBank/DDBJ whole genome shotgun (WGS) entry which is preliminary data.</text>
</comment>
<dbReference type="AlphaFoldDB" id="A9D4Q2"/>
<dbReference type="GO" id="GO:0003677">
    <property type="term" value="F:DNA binding"/>
    <property type="evidence" value="ECO:0007669"/>
    <property type="project" value="TreeGrafter"/>
</dbReference>
<keyword evidence="4" id="KW-0949">S-adenosyl-L-methionine</keyword>
<dbReference type="InterPro" id="IPR050390">
    <property type="entry name" value="C5-Methyltransferase"/>
</dbReference>
<comment type="catalytic activity">
    <reaction evidence="6">
        <text>a 2'-deoxycytidine in DNA + S-adenosyl-L-methionine = a 5-methyl-2'-deoxycytidine in DNA + S-adenosyl-L-homocysteine + H(+)</text>
        <dbReference type="Rhea" id="RHEA:13681"/>
        <dbReference type="Rhea" id="RHEA-COMP:11369"/>
        <dbReference type="Rhea" id="RHEA-COMP:11370"/>
        <dbReference type="ChEBI" id="CHEBI:15378"/>
        <dbReference type="ChEBI" id="CHEBI:57856"/>
        <dbReference type="ChEBI" id="CHEBI:59789"/>
        <dbReference type="ChEBI" id="CHEBI:85452"/>
        <dbReference type="ChEBI" id="CHEBI:85454"/>
        <dbReference type="EC" id="2.1.1.37"/>
    </reaction>
</comment>
<gene>
    <name evidence="7" type="ORF">HPDFL43_05750</name>
</gene>
<accession>A9D4Q2</accession>
<evidence type="ECO:0000256" key="5">
    <source>
        <dbReference type="ARBA" id="ARBA00022747"/>
    </source>
</evidence>
<dbReference type="GO" id="GO:0003886">
    <property type="term" value="F:DNA (cytosine-5-)-methyltransferase activity"/>
    <property type="evidence" value="ECO:0007669"/>
    <property type="project" value="UniProtKB-EC"/>
</dbReference>
<dbReference type="PANTHER" id="PTHR10629">
    <property type="entry name" value="CYTOSINE-SPECIFIC METHYLTRANSFERASE"/>
    <property type="match status" value="1"/>
</dbReference>
<evidence type="ECO:0000313" key="8">
    <source>
        <dbReference type="Proteomes" id="UP000004291"/>
    </source>
</evidence>
<reference evidence="7 8" key="1">
    <citation type="submission" date="2007-10" db="EMBL/GenBank/DDBJ databases">
        <authorList>
            <person name="Wagner-Dobler I."/>
            <person name="Ferriera S."/>
            <person name="Johnson J."/>
            <person name="Kravitz S."/>
            <person name="Beeson K."/>
            <person name="Sutton G."/>
            <person name="Rogers Y.-H."/>
            <person name="Friedman R."/>
            <person name="Frazier M."/>
            <person name="Venter J.C."/>
        </authorList>
    </citation>
    <scope>NUCLEOTIDE SEQUENCE [LARGE SCALE GENOMIC DNA]</scope>
    <source>
        <strain evidence="7 8">DFL-43</strain>
    </source>
</reference>
<evidence type="ECO:0000256" key="6">
    <source>
        <dbReference type="ARBA" id="ARBA00047422"/>
    </source>
</evidence>
<dbReference type="Proteomes" id="UP000004291">
    <property type="component" value="Chromosome"/>
</dbReference>
<sequence length="734" mass="78260">MALGRSPDYAINHDPVAVAMHAVNHPDSVHLCQNVYQVDPLDHFNRAHIGFAWFSPDCKHFSKAKGGAPVQRNIRDLAWIIPGWIERIQKSGGRVDVVAIENVEEFQTWGPLLTTDKGLVPDPERKGETFKAWCKKLKQLGGRIEWRELRACDYGAPTIRKRVFIIIRFDGKKIVWPEPSHGKPDSDEVKSGRLQPWLTAGHDVIDWDIACPSIFDTRAMILERYGLRAVRPLADNTMARVARGIKRYVLDAHLPFLVNLTHGARLEGVDDPLRTVTCANRGEKAVVSPTMVSIAHGDSGGRREYPVDEPYHTVTVGGVQHAVVAPSLTRFNSGATGAGMDEPVPTVTANSFQKRPGGAAPLGVVAPVLAGCGGRAGQSRPRGGDEPMATVTAKADTCVAAPHLMTMRNAGKPFQGADEPTHTVTAGGAGLTCVAASLAQTGYGEREGQNPRSLDPAAPLGTVVAGGVKHAPVAAYMAQHNNDSRRIGGVNPGRAADDPVSTVTASGAQQGVVAASMLSMKGSERRASGADEPARVACTGGGQAAVVAAHVTRQFGASVGHDASEPTGTITTDVNKTGVVAGALVKYYGTGDGQEATEPLHTVTTKDRFCLTRAALAAPPFGPEHHERAREVAAFLRAHGFWDEREFVTIDVATDAGMVTLVMVDIGLRMLIPRELFNAQGFPHGYRIDRDLEGRVFSQSDQVGRAGNSVCPPLAEAITRANVPHLAAFAEAAE</sequence>
<dbReference type="eggNOG" id="COG0270">
    <property type="taxonomic scope" value="Bacteria"/>
</dbReference>
<dbReference type="GO" id="GO:0009307">
    <property type="term" value="P:DNA restriction-modification system"/>
    <property type="evidence" value="ECO:0007669"/>
    <property type="project" value="UniProtKB-KW"/>
</dbReference>
<proteinExistence type="predicted"/>
<name>A9D4Q2_HOEPD</name>
<dbReference type="InterPro" id="IPR029063">
    <property type="entry name" value="SAM-dependent_MTases_sf"/>
</dbReference>
<protein>
    <recommendedName>
        <fullName evidence="1">DNA (cytosine-5-)-methyltransferase</fullName>
        <ecNumber evidence="1">2.1.1.37</ecNumber>
    </recommendedName>
</protein>
<dbReference type="SUPFAM" id="SSF53335">
    <property type="entry name" value="S-adenosyl-L-methionine-dependent methyltransferases"/>
    <property type="match status" value="1"/>
</dbReference>
<keyword evidence="5" id="KW-0680">Restriction system</keyword>
<evidence type="ECO:0000256" key="2">
    <source>
        <dbReference type="ARBA" id="ARBA00022603"/>
    </source>
</evidence>